<dbReference type="SUPFAM" id="SSF53335">
    <property type="entry name" value="S-adenosyl-L-methionine-dependent methyltransferases"/>
    <property type="match status" value="1"/>
</dbReference>
<dbReference type="PANTHER" id="PTHR43861">
    <property type="entry name" value="TRANS-ACONITATE 2-METHYLTRANSFERASE-RELATED"/>
    <property type="match status" value="1"/>
</dbReference>
<feature type="domain" description="Methyltransferase type 12" evidence="2">
    <location>
        <begin position="43"/>
        <end position="137"/>
    </location>
</feature>
<dbReference type="Gene3D" id="3.40.50.150">
    <property type="entry name" value="Vaccinia Virus protein VP39"/>
    <property type="match status" value="1"/>
</dbReference>
<evidence type="ECO:0000256" key="1">
    <source>
        <dbReference type="ARBA" id="ARBA00022679"/>
    </source>
</evidence>
<sequence length="205" mass="22392">MANIDIFDRMAQGYDTPDRVQVARVTAEAIRASITDPAGKTAIDFGCGTGLVGLALAENFSSILFLDSSRSMVEQVSRKIADLRLPNASALCLDLEREVAPALRADCVFMSQVLLHIPDPVPVLSKLFGILTPGGRLIVVDFDRNDTVSSPLVHPGFDQTELAELLVSLGFHEPHSRTFYAADALFMNRHASLFLLTALKKEQEH</sequence>
<dbReference type="InterPro" id="IPR013217">
    <property type="entry name" value="Methyltransf_12"/>
</dbReference>
<dbReference type="InterPro" id="IPR029063">
    <property type="entry name" value="SAM-dependent_MTases_sf"/>
</dbReference>
<reference evidence="3" key="1">
    <citation type="submission" date="2016-04" db="EMBL/GenBank/DDBJ databases">
        <authorList>
            <person name="Evans L.H."/>
            <person name="Alamgir A."/>
            <person name="Owens N."/>
            <person name="Weber N.D."/>
            <person name="Virtaneva K."/>
            <person name="Barbian K."/>
            <person name="Babar A."/>
            <person name="Rosenke K."/>
        </authorList>
    </citation>
    <scope>NUCLEOTIDE SEQUENCE</scope>
    <source>
        <strain evidence="3">86</strain>
    </source>
</reference>
<evidence type="ECO:0000313" key="3">
    <source>
        <dbReference type="EMBL" id="SBV90943.1"/>
    </source>
</evidence>
<dbReference type="Pfam" id="PF08242">
    <property type="entry name" value="Methyltransf_12"/>
    <property type="match status" value="1"/>
</dbReference>
<dbReference type="EMBL" id="FLUN01000001">
    <property type="protein sequence ID" value="SBV90943.1"/>
    <property type="molecule type" value="Genomic_DNA"/>
</dbReference>
<keyword evidence="1 3" id="KW-0808">Transferase</keyword>
<keyword evidence="3" id="KW-0489">Methyltransferase</keyword>
<protein>
    <submittedName>
        <fullName evidence="3">Methyltransferase type 12</fullName>
    </submittedName>
</protein>
<dbReference type="AlphaFoldDB" id="A0A212IUT4"/>
<accession>A0A212IUT4</accession>
<gene>
    <name evidence="3" type="ORF">KL86CLO1_10053</name>
</gene>
<evidence type="ECO:0000259" key="2">
    <source>
        <dbReference type="Pfam" id="PF08242"/>
    </source>
</evidence>
<proteinExistence type="predicted"/>
<name>A0A212IUT4_9FIRM</name>
<dbReference type="GO" id="GO:0032259">
    <property type="term" value="P:methylation"/>
    <property type="evidence" value="ECO:0007669"/>
    <property type="project" value="UniProtKB-KW"/>
</dbReference>
<dbReference type="PANTHER" id="PTHR43861:SF3">
    <property type="entry name" value="PUTATIVE (AFU_ORTHOLOGUE AFUA_2G14390)-RELATED"/>
    <property type="match status" value="1"/>
</dbReference>
<organism evidence="3">
    <name type="scientific">uncultured Eubacteriales bacterium</name>
    <dbReference type="NCBI Taxonomy" id="172733"/>
    <lineage>
        <taxon>Bacteria</taxon>
        <taxon>Bacillati</taxon>
        <taxon>Bacillota</taxon>
        <taxon>Clostridia</taxon>
        <taxon>Eubacteriales</taxon>
        <taxon>environmental samples</taxon>
    </lineage>
</organism>
<dbReference type="CDD" id="cd02440">
    <property type="entry name" value="AdoMet_MTases"/>
    <property type="match status" value="1"/>
</dbReference>
<dbReference type="GO" id="GO:0008168">
    <property type="term" value="F:methyltransferase activity"/>
    <property type="evidence" value="ECO:0007669"/>
    <property type="project" value="UniProtKB-KW"/>
</dbReference>